<evidence type="ECO:0000313" key="2">
    <source>
        <dbReference type="Proteomes" id="UP000176185"/>
    </source>
</evidence>
<dbReference type="Proteomes" id="UP000176185">
    <property type="component" value="Unassembled WGS sequence"/>
</dbReference>
<gene>
    <name evidence="1" type="ORF">A2943_00650</name>
</gene>
<evidence type="ECO:0000313" key="1">
    <source>
        <dbReference type="EMBL" id="OGC81148.1"/>
    </source>
</evidence>
<dbReference type="EMBL" id="MEWX01000003">
    <property type="protein sequence ID" value="OGC81148.1"/>
    <property type="molecule type" value="Genomic_DNA"/>
</dbReference>
<comment type="caution">
    <text evidence="1">The sequence shown here is derived from an EMBL/GenBank/DDBJ whole genome shotgun (WGS) entry which is preliminary data.</text>
</comment>
<dbReference type="STRING" id="1797243.A2943_00650"/>
<organism evidence="1 2">
    <name type="scientific">Candidatus Adlerbacteria bacterium RIFCSPLOWO2_01_FULL_51_16</name>
    <dbReference type="NCBI Taxonomy" id="1797243"/>
    <lineage>
        <taxon>Bacteria</taxon>
        <taxon>Candidatus Adleribacteriota</taxon>
    </lineage>
</organism>
<reference evidence="1 2" key="1">
    <citation type="journal article" date="2016" name="Nat. Commun.">
        <title>Thousands of microbial genomes shed light on interconnected biogeochemical processes in an aquifer system.</title>
        <authorList>
            <person name="Anantharaman K."/>
            <person name="Brown C.T."/>
            <person name="Hug L.A."/>
            <person name="Sharon I."/>
            <person name="Castelle C.J."/>
            <person name="Probst A.J."/>
            <person name="Thomas B.C."/>
            <person name="Singh A."/>
            <person name="Wilkins M.J."/>
            <person name="Karaoz U."/>
            <person name="Brodie E.L."/>
            <person name="Williams K.H."/>
            <person name="Hubbard S.S."/>
            <person name="Banfield J.F."/>
        </authorList>
    </citation>
    <scope>NUCLEOTIDE SEQUENCE [LARGE SCALE GENOMIC DNA]</scope>
</reference>
<sequence length="180" mass="20836">MERLTREEKVPQAKAVVEPYPHWQKWWNAKGWKMSPKLSLANKILVIENRNIARLTIKKVPLAVRKDSGILPQEEWLVQWYILHEYRAARLDLDDNIRGQVVMSERGLRTAFRVEGLEPESQDGFANFYGADVAIQGWFIRQESYLNIPHPGTPLQGDPNISIYVSDEIRDAVVRLLMVS</sequence>
<name>A0A1F4XHQ8_9BACT</name>
<dbReference type="AlphaFoldDB" id="A0A1F4XHQ8"/>
<protein>
    <submittedName>
        <fullName evidence="1">Uncharacterized protein</fullName>
    </submittedName>
</protein>
<proteinExistence type="predicted"/>
<accession>A0A1F4XHQ8</accession>